<dbReference type="InterPro" id="IPR041492">
    <property type="entry name" value="HAD_2"/>
</dbReference>
<dbReference type="Pfam" id="PF13419">
    <property type="entry name" value="HAD_2"/>
    <property type="match status" value="1"/>
</dbReference>
<dbReference type="InterPro" id="IPR050155">
    <property type="entry name" value="HAD-like_hydrolase_sf"/>
</dbReference>
<dbReference type="GO" id="GO:0005829">
    <property type="term" value="C:cytosol"/>
    <property type="evidence" value="ECO:0007669"/>
    <property type="project" value="TreeGrafter"/>
</dbReference>
<organism evidence="1 2">
    <name type="scientific">Acetobacter aceti</name>
    <dbReference type="NCBI Taxonomy" id="435"/>
    <lineage>
        <taxon>Bacteria</taxon>
        <taxon>Pseudomonadati</taxon>
        <taxon>Pseudomonadota</taxon>
        <taxon>Alphaproteobacteria</taxon>
        <taxon>Acetobacterales</taxon>
        <taxon>Acetobacteraceae</taxon>
        <taxon>Acetobacter</taxon>
        <taxon>Acetobacter subgen. Acetobacter</taxon>
    </lineage>
</organism>
<dbReference type="KEGG" id="aace:A0U92_08545"/>
<dbReference type="GO" id="GO:0004713">
    <property type="term" value="F:protein tyrosine kinase activity"/>
    <property type="evidence" value="ECO:0007669"/>
    <property type="project" value="TreeGrafter"/>
</dbReference>
<dbReference type="SFLD" id="SFLDS00003">
    <property type="entry name" value="Haloacid_Dehalogenase"/>
    <property type="match status" value="1"/>
</dbReference>
<dbReference type="AlphaFoldDB" id="A0A1U9KGA4"/>
<dbReference type="eggNOG" id="COG0546">
    <property type="taxonomic scope" value="Bacteria"/>
</dbReference>
<dbReference type="Gene3D" id="1.10.150.240">
    <property type="entry name" value="Putative phosphatase, domain 2"/>
    <property type="match status" value="1"/>
</dbReference>
<dbReference type="InterPro" id="IPR036412">
    <property type="entry name" value="HAD-like_sf"/>
</dbReference>
<sequence length="232" mass="25051">MTAHPLAGSSVLFDLDGTIIDSRAGIVATIRKVIRELGHDPDLDQDLTWVVGPPLRDLIGEVLRHYGDDRCDHAMACYRWHYEAEGMFQTPVFPGMREAIATIKEAGASLYIATSKPRTLARAILERAGLLTEFREVYGARPDDSGAEKPELIASVLSDHGIEKHHAIMLGDRRFDISGAHANAIRAIGIAWGYGGEGELVSAGAEAIAEMPADLPTLVSGQLEAALKHVHA</sequence>
<dbReference type="EMBL" id="CP014692">
    <property type="protein sequence ID" value="AQS84820.1"/>
    <property type="molecule type" value="Genomic_DNA"/>
</dbReference>
<dbReference type="OrthoDB" id="9793014at2"/>
<accession>A0A1U9KGA4</accession>
<evidence type="ECO:0000313" key="1">
    <source>
        <dbReference type="EMBL" id="AQS84820.1"/>
    </source>
</evidence>
<dbReference type="SUPFAM" id="SSF56784">
    <property type="entry name" value="HAD-like"/>
    <property type="match status" value="1"/>
</dbReference>
<dbReference type="STRING" id="435.A0U92_08545"/>
<dbReference type="InterPro" id="IPR023198">
    <property type="entry name" value="PGP-like_dom2"/>
</dbReference>
<proteinExistence type="predicted"/>
<dbReference type="PANTHER" id="PTHR43434:SF20">
    <property type="entry name" value="5'-NUCLEOTIDASE"/>
    <property type="match status" value="1"/>
</dbReference>
<gene>
    <name evidence="1" type="ORF">A0U92_08545</name>
</gene>
<reference evidence="1 2" key="1">
    <citation type="submission" date="2016-03" db="EMBL/GenBank/DDBJ databases">
        <title>Acetic acid bacteria sequencing.</title>
        <authorList>
            <person name="Brandt J."/>
            <person name="Jakob F."/>
            <person name="Vogel R.F."/>
        </authorList>
    </citation>
    <scope>NUCLEOTIDE SEQUENCE [LARGE SCALE GENOMIC DNA]</scope>
    <source>
        <strain evidence="1 2">TMW2.1153</strain>
    </source>
</reference>
<dbReference type="Gene3D" id="3.40.50.1000">
    <property type="entry name" value="HAD superfamily/HAD-like"/>
    <property type="match status" value="1"/>
</dbReference>
<dbReference type="SFLD" id="SFLDG01129">
    <property type="entry name" value="C1.5:_HAD__Beta-PGM__Phosphata"/>
    <property type="match status" value="1"/>
</dbReference>
<keyword evidence="2" id="KW-1185">Reference proteome</keyword>
<dbReference type="InterPro" id="IPR023214">
    <property type="entry name" value="HAD_sf"/>
</dbReference>
<dbReference type="RefSeq" id="WP_077812865.1">
    <property type="nucleotide sequence ID" value="NZ_CP014692.1"/>
</dbReference>
<protein>
    <submittedName>
        <fullName evidence="1">Phosphoglycolate phosphatase</fullName>
    </submittedName>
</protein>
<dbReference type="PANTHER" id="PTHR43434">
    <property type="entry name" value="PHOSPHOGLYCOLATE PHOSPHATASE"/>
    <property type="match status" value="1"/>
</dbReference>
<dbReference type="Proteomes" id="UP000188937">
    <property type="component" value="Chromosome"/>
</dbReference>
<name>A0A1U9KGA4_ACEAC</name>
<evidence type="ECO:0000313" key="2">
    <source>
        <dbReference type="Proteomes" id="UP000188937"/>
    </source>
</evidence>